<dbReference type="RefSeq" id="WP_129112520.1">
    <property type="nucleotide sequence ID" value="NZ_CP026520.1"/>
</dbReference>
<sequence>MSMLDRMRGSNPTFVTAPDIVGDAMGTLDMFLHWEPVIHSYGLPIAFVLQDGQEKLCMPWGKLDAVFIGGSTDYKLGPEIRWLVREAKWRGKWVHMGRVNSLQRLSYARDIGCDSVDGTGYSRFPDANIPEALNFLKHEQITLNIDEAL</sequence>
<dbReference type="EMBL" id="JAMDMJ010000054">
    <property type="protein sequence ID" value="MCY9599688.1"/>
    <property type="molecule type" value="Genomic_DNA"/>
</dbReference>
<dbReference type="GeneID" id="95377409"/>
<dbReference type="Proteomes" id="UP001527202">
    <property type="component" value="Unassembled WGS sequence"/>
</dbReference>
<evidence type="ECO:0000313" key="1">
    <source>
        <dbReference type="EMBL" id="MCY9599688.1"/>
    </source>
</evidence>
<protein>
    <submittedName>
        <fullName evidence="1">Uncharacterized protein</fullName>
    </submittedName>
</protein>
<organism evidence="1 2">
    <name type="scientific">Paenibacillus chitinolyticus</name>
    <dbReference type="NCBI Taxonomy" id="79263"/>
    <lineage>
        <taxon>Bacteria</taxon>
        <taxon>Bacillati</taxon>
        <taxon>Bacillota</taxon>
        <taxon>Bacilli</taxon>
        <taxon>Bacillales</taxon>
        <taxon>Paenibacillaceae</taxon>
        <taxon>Paenibacillus</taxon>
    </lineage>
</organism>
<evidence type="ECO:0000313" key="2">
    <source>
        <dbReference type="Proteomes" id="UP001527202"/>
    </source>
</evidence>
<proteinExistence type="predicted"/>
<gene>
    <name evidence="1" type="ORF">M5X16_28485</name>
</gene>
<keyword evidence="2" id="KW-1185">Reference proteome</keyword>
<comment type="caution">
    <text evidence="1">The sequence shown here is derived from an EMBL/GenBank/DDBJ whole genome shotgun (WGS) entry which is preliminary data.</text>
</comment>
<name>A0ABT4FMD2_9BACL</name>
<accession>A0ABT4FMD2</accession>
<reference evidence="1 2" key="1">
    <citation type="submission" date="2022-05" db="EMBL/GenBank/DDBJ databases">
        <title>Genome Sequencing of Bee-Associated Microbes.</title>
        <authorList>
            <person name="Dunlap C."/>
        </authorList>
    </citation>
    <scope>NUCLEOTIDE SEQUENCE [LARGE SCALE GENOMIC DNA]</scope>
    <source>
        <strain evidence="1 2">NRRL B-23120</strain>
    </source>
</reference>